<dbReference type="Proteomes" id="UP000248714">
    <property type="component" value="Unassembled WGS sequence"/>
</dbReference>
<sequence>MIKVTFAEVAAAAATITSSSKSIDDLNDQLKAQVDKTLAGWMGASGEGYQAAQKKWADSAADLNAVLAAIGTAVQQASEAYAQAEQSNAARW</sequence>
<reference evidence="2 3" key="1">
    <citation type="submission" date="2018-06" db="EMBL/GenBank/DDBJ databases">
        <title>Genomic Encyclopedia of Type Strains, Phase IV (KMG-IV): sequencing the most valuable type-strain genomes for metagenomic binning, comparative biology and taxonomic classification.</title>
        <authorList>
            <person name="Goeker M."/>
        </authorList>
    </citation>
    <scope>NUCLEOTIDE SEQUENCE [LARGE SCALE GENOMIC DNA]</scope>
    <source>
        <strain evidence="2 3">DSM 45479</strain>
    </source>
</reference>
<keyword evidence="3" id="KW-1185">Reference proteome</keyword>
<evidence type="ECO:0000313" key="2">
    <source>
        <dbReference type="EMBL" id="RAS68763.1"/>
    </source>
</evidence>
<dbReference type="InterPro" id="IPR010310">
    <property type="entry name" value="T7SS_ESAT-6-like"/>
</dbReference>
<comment type="similarity">
    <text evidence="1">Belongs to the WXG100 family.</text>
</comment>
<dbReference type="SUPFAM" id="SSF140453">
    <property type="entry name" value="EsxAB dimer-like"/>
    <property type="match status" value="1"/>
</dbReference>
<gene>
    <name evidence="2" type="ORF">C8D87_102836</name>
</gene>
<organism evidence="2 3">
    <name type="scientific">Lentzea atacamensis</name>
    <dbReference type="NCBI Taxonomy" id="531938"/>
    <lineage>
        <taxon>Bacteria</taxon>
        <taxon>Bacillati</taxon>
        <taxon>Actinomycetota</taxon>
        <taxon>Actinomycetes</taxon>
        <taxon>Pseudonocardiales</taxon>
        <taxon>Pseudonocardiaceae</taxon>
        <taxon>Lentzea</taxon>
    </lineage>
</organism>
<proteinExistence type="inferred from homology"/>
<dbReference type="Gene3D" id="1.10.287.1060">
    <property type="entry name" value="ESAT-6-like"/>
    <property type="match status" value="1"/>
</dbReference>
<dbReference type="EMBL" id="QLTT01000002">
    <property type="protein sequence ID" value="RAS68763.1"/>
    <property type="molecule type" value="Genomic_DNA"/>
</dbReference>
<evidence type="ECO:0000313" key="3">
    <source>
        <dbReference type="Proteomes" id="UP000248714"/>
    </source>
</evidence>
<dbReference type="NCBIfam" id="TIGR03930">
    <property type="entry name" value="WXG100_ESAT6"/>
    <property type="match status" value="1"/>
</dbReference>
<dbReference type="InterPro" id="IPR036689">
    <property type="entry name" value="ESAT-6-like_sf"/>
</dbReference>
<accession>A0ABX9EDP0</accession>
<evidence type="ECO:0000256" key="1">
    <source>
        <dbReference type="RuleBase" id="RU362001"/>
    </source>
</evidence>
<protein>
    <recommendedName>
        <fullName evidence="1">ESAT-6-like protein</fullName>
    </recommendedName>
</protein>
<dbReference type="Pfam" id="PF06013">
    <property type="entry name" value="WXG100"/>
    <property type="match status" value="1"/>
</dbReference>
<name>A0ABX9EDP0_9PSEU</name>
<comment type="caution">
    <text evidence="2">The sequence shown here is derived from an EMBL/GenBank/DDBJ whole genome shotgun (WGS) entry which is preliminary data.</text>
</comment>
<dbReference type="RefSeq" id="WP_112226772.1">
    <property type="nucleotide sequence ID" value="NZ_QLTT01000002.1"/>
</dbReference>